<evidence type="ECO:0000313" key="1">
    <source>
        <dbReference type="EMBL" id="GAG40454.1"/>
    </source>
</evidence>
<reference evidence="1" key="1">
    <citation type="journal article" date="2014" name="Front. Microbiol.">
        <title>High frequency of phylogenetically diverse reductive dehalogenase-homologous genes in deep subseafloor sedimentary metagenomes.</title>
        <authorList>
            <person name="Kawai M."/>
            <person name="Futagami T."/>
            <person name="Toyoda A."/>
            <person name="Takaki Y."/>
            <person name="Nishi S."/>
            <person name="Hori S."/>
            <person name="Arai W."/>
            <person name="Tsubouchi T."/>
            <person name="Morono Y."/>
            <person name="Uchiyama I."/>
            <person name="Ito T."/>
            <person name="Fujiyama A."/>
            <person name="Inagaki F."/>
            <person name="Takami H."/>
        </authorList>
    </citation>
    <scope>NUCLEOTIDE SEQUENCE</scope>
    <source>
        <strain evidence="1">Expedition CK06-06</strain>
    </source>
</reference>
<accession>X0XBB7</accession>
<gene>
    <name evidence="1" type="ORF">S01H1_65904</name>
</gene>
<sequence length="95" mass="10815">GEESFNIEDELYKEFCNYARHRFDKGYGMGFRHGSENKVKPIFSDIDIKEAAAKMKDLARGVLSASECFELDEDGNPPFTSSMSQDLNRIVQTKI</sequence>
<feature type="non-terminal residue" evidence="1">
    <location>
        <position position="1"/>
    </location>
</feature>
<dbReference type="AlphaFoldDB" id="X0XBB7"/>
<organism evidence="1">
    <name type="scientific">marine sediment metagenome</name>
    <dbReference type="NCBI Taxonomy" id="412755"/>
    <lineage>
        <taxon>unclassified sequences</taxon>
        <taxon>metagenomes</taxon>
        <taxon>ecological metagenomes</taxon>
    </lineage>
</organism>
<name>X0XBB7_9ZZZZ</name>
<proteinExistence type="predicted"/>
<comment type="caution">
    <text evidence="1">The sequence shown here is derived from an EMBL/GenBank/DDBJ whole genome shotgun (WGS) entry which is preliminary data.</text>
</comment>
<dbReference type="EMBL" id="BARS01043540">
    <property type="protein sequence ID" value="GAG40454.1"/>
    <property type="molecule type" value="Genomic_DNA"/>
</dbReference>
<protein>
    <submittedName>
        <fullName evidence="1">Uncharacterized protein</fullName>
    </submittedName>
</protein>